<dbReference type="GO" id="GO:0004326">
    <property type="term" value="F:tetrahydrofolylpolyglutamate synthase activity"/>
    <property type="evidence" value="ECO:0007669"/>
    <property type="project" value="UniProtKB-EC"/>
</dbReference>
<dbReference type="SUPFAM" id="SSF53244">
    <property type="entry name" value="MurD-like peptide ligases, peptide-binding domain"/>
    <property type="match status" value="1"/>
</dbReference>
<evidence type="ECO:0000256" key="11">
    <source>
        <dbReference type="ARBA" id="ARBA00022741"/>
    </source>
</evidence>
<comment type="subunit">
    <text evidence="5">Monomer.</text>
</comment>
<dbReference type="InterPro" id="IPR013221">
    <property type="entry name" value="Mur_ligase_cen"/>
</dbReference>
<dbReference type="PIRSF" id="PIRSF001563">
    <property type="entry name" value="Folylpolyglu_synth"/>
    <property type="match status" value="1"/>
</dbReference>
<dbReference type="Pfam" id="PF02875">
    <property type="entry name" value="Mur_ligase_C"/>
    <property type="match status" value="1"/>
</dbReference>
<dbReference type="PATRIC" id="fig|1423775.4.peg.2430"/>
<keyword evidence="14" id="KW-0289">Folate biosynthesis</keyword>
<evidence type="ECO:0000256" key="1">
    <source>
        <dbReference type="ARBA" id="ARBA00001946"/>
    </source>
</evidence>
<comment type="catalytic activity">
    <reaction evidence="17">
        <text>7,8-dihydropteroate + L-glutamate + ATP = 7,8-dihydrofolate + ADP + phosphate + H(+)</text>
        <dbReference type="Rhea" id="RHEA:23584"/>
        <dbReference type="ChEBI" id="CHEBI:15378"/>
        <dbReference type="ChEBI" id="CHEBI:17839"/>
        <dbReference type="ChEBI" id="CHEBI:29985"/>
        <dbReference type="ChEBI" id="CHEBI:30616"/>
        <dbReference type="ChEBI" id="CHEBI:43474"/>
        <dbReference type="ChEBI" id="CHEBI:57451"/>
        <dbReference type="ChEBI" id="CHEBI:456216"/>
        <dbReference type="EC" id="6.3.2.12"/>
    </reaction>
</comment>
<reference evidence="21 22" key="1">
    <citation type="journal article" date="2015" name="Genome Announc.">
        <title>Expanding the biotechnology potential of lactobacilli through comparative genomics of 213 strains and associated genera.</title>
        <authorList>
            <person name="Sun Z."/>
            <person name="Harris H.M."/>
            <person name="McCann A."/>
            <person name="Guo C."/>
            <person name="Argimon S."/>
            <person name="Zhang W."/>
            <person name="Yang X."/>
            <person name="Jeffery I.B."/>
            <person name="Cooney J.C."/>
            <person name="Kagawa T.F."/>
            <person name="Liu W."/>
            <person name="Song Y."/>
            <person name="Salvetti E."/>
            <person name="Wrobel A."/>
            <person name="Rasinkangas P."/>
            <person name="Parkhill J."/>
            <person name="Rea M.C."/>
            <person name="O'Sullivan O."/>
            <person name="Ritari J."/>
            <person name="Douillard F.P."/>
            <person name="Paul Ross R."/>
            <person name="Yang R."/>
            <person name="Briner A.E."/>
            <person name="Felis G.E."/>
            <person name="de Vos W.M."/>
            <person name="Barrangou R."/>
            <person name="Klaenhammer T.R."/>
            <person name="Caufield P.W."/>
            <person name="Cui Y."/>
            <person name="Zhang H."/>
            <person name="O'Toole P.W."/>
        </authorList>
    </citation>
    <scope>NUCLEOTIDE SEQUENCE [LARGE SCALE GENOMIC DNA]</scope>
    <source>
        <strain evidence="21 22">DSM 19682</strain>
    </source>
</reference>
<evidence type="ECO:0000256" key="6">
    <source>
        <dbReference type="ARBA" id="ARBA00013023"/>
    </source>
</evidence>
<dbReference type="Proteomes" id="UP000051248">
    <property type="component" value="Unassembled WGS sequence"/>
</dbReference>
<dbReference type="GO" id="GO:0005524">
    <property type="term" value="F:ATP binding"/>
    <property type="evidence" value="ECO:0007669"/>
    <property type="project" value="UniProtKB-KW"/>
</dbReference>
<evidence type="ECO:0000256" key="10">
    <source>
        <dbReference type="ARBA" id="ARBA00022723"/>
    </source>
</evidence>
<dbReference type="GO" id="GO:0046872">
    <property type="term" value="F:metal ion binding"/>
    <property type="evidence" value="ECO:0007669"/>
    <property type="project" value="UniProtKB-KW"/>
</dbReference>
<evidence type="ECO:0000259" key="20">
    <source>
        <dbReference type="Pfam" id="PF08245"/>
    </source>
</evidence>
<sequence length="434" mass="49413">MIRTGEEAVAWIHTRRKFGSRPGLDRIEALLKMLNNPEDDVKSIHIAGTNGKGSTVMYLRCMLEELDLTVGTFTSPYIESFYERISVNGQPIPEADFVELVNVFMPLIEKLDADEHLQGITEFEILTGMAFYYFKDRVDIAIIEAGIGGLMDSTNVVHPMLAAITTVGLDHVDILGDTLEKIAQQKSGIIKKHIPIVAGDIPENALAVIRNQAVRTKAPFYSENKDFLVDYIGFDKNRNERFNFRNHQFYLKDLRIPLKGRHQTENAGVALELFSLYCQHESIRVNENHIREGLKKVRWPARMETVSESPLIIMDGAHNPHAMRRLTDNMVHEFADIHIHVLFSAITTKNIDEMLEMLQQVPNIKITITTFDFPSSLNLEDYAGLDNIDGITIVDDWHRGLDDIKSEMNSDDVLFITGSLYFISQVRDEMKKIH</sequence>
<evidence type="ECO:0000256" key="9">
    <source>
        <dbReference type="ARBA" id="ARBA00022598"/>
    </source>
</evidence>
<evidence type="ECO:0000256" key="2">
    <source>
        <dbReference type="ARBA" id="ARBA00004799"/>
    </source>
</evidence>
<dbReference type="InterPro" id="IPR004101">
    <property type="entry name" value="Mur_ligase_C"/>
</dbReference>
<evidence type="ECO:0000256" key="14">
    <source>
        <dbReference type="ARBA" id="ARBA00022909"/>
    </source>
</evidence>
<dbReference type="AlphaFoldDB" id="A0A0R1K537"/>
<dbReference type="GO" id="GO:0046656">
    <property type="term" value="P:folic acid biosynthetic process"/>
    <property type="evidence" value="ECO:0007669"/>
    <property type="project" value="UniProtKB-KW"/>
</dbReference>
<dbReference type="PROSITE" id="PS01012">
    <property type="entry name" value="FOLYLPOLYGLU_SYNT_2"/>
    <property type="match status" value="1"/>
</dbReference>
<dbReference type="PANTHER" id="PTHR11136">
    <property type="entry name" value="FOLYLPOLYGLUTAMATE SYNTHASE-RELATED"/>
    <property type="match status" value="1"/>
</dbReference>
<dbReference type="InterPro" id="IPR036615">
    <property type="entry name" value="Mur_ligase_C_dom_sf"/>
</dbReference>
<evidence type="ECO:0000256" key="18">
    <source>
        <dbReference type="PIRNR" id="PIRNR001563"/>
    </source>
</evidence>
<keyword evidence="13" id="KW-0460">Magnesium</keyword>
<accession>A0A0R1K537</accession>
<dbReference type="InterPro" id="IPR018109">
    <property type="entry name" value="Folylpolyglutamate_synth_CS"/>
</dbReference>
<gene>
    <name evidence="21" type="ORF">FD03_GL002389</name>
</gene>
<proteinExistence type="inferred from homology"/>
<dbReference type="NCBIfam" id="TIGR01499">
    <property type="entry name" value="folC"/>
    <property type="match status" value="1"/>
</dbReference>
<dbReference type="eggNOG" id="COG0285">
    <property type="taxonomic scope" value="Bacteria"/>
</dbReference>
<evidence type="ECO:0000256" key="3">
    <source>
        <dbReference type="ARBA" id="ARBA00005150"/>
    </source>
</evidence>
<comment type="caution">
    <text evidence="21">The sequence shown here is derived from an EMBL/GenBank/DDBJ whole genome shotgun (WGS) entry which is preliminary data.</text>
</comment>
<dbReference type="SUPFAM" id="SSF53623">
    <property type="entry name" value="MurD-like peptide ligases, catalytic domain"/>
    <property type="match status" value="1"/>
</dbReference>
<evidence type="ECO:0000256" key="12">
    <source>
        <dbReference type="ARBA" id="ARBA00022840"/>
    </source>
</evidence>
<dbReference type="RefSeq" id="WP_034542615.1">
    <property type="nucleotide sequence ID" value="NZ_AZDZ01000022.1"/>
</dbReference>
<evidence type="ECO:0000256" key="7">
    <source>
        <dbReference type="ARBA" id="ARBA00013025"/>
    </source>
</evidence>
<comment type="catalytic activity">
    <reaction evidence="16">
        <text>(6S)-5,6,7,8-tetrahydrofolyl-(gamma-L-Glu)(n) + L-glutamate + ATP = (6S)-5,6,7,8-tetrahydrofolyl-(gamma-L-Glu)(n+1) + ADP + phosphate + H(+)</text>
        <dbReference type="Rhea" id="RHEA:10580"/>
        <dbReference type="Rhea" id="RHEA-COMP:14738"/>
        <dbReference type="Rhea" id="RHEA-COMP:14740"/>
        <dbReference type="ChEBI" id="CHEBI:15378"/>
        <dbReference type="ChEBI" id="CHEBI:29985"/>
        <dbReference type="ChEBI" id="CHEBI:30616"/>
        <dbReference type="ChEBI" id="CHEBI:43474"/>
        <dbReference type="ChEBI" id="CHEBI:141005"/>
        <dbReference type="ChEBI" id="CHEBI:456216"/>
        <dbReference type="EC" id="6.3.2.17"/>
    </reaction>
</comment>
<evidence type="ECO:0000313" key="21">
    <source>
        <dbReference type="EMBL" id="KRK78613.1"/>
    </source>
</evidence>
<dbReference type="GO" id="GO:0005737">
    <property type="term" value="C:cytoplasm"/>
    <property type="evidence" value="ECO:0007669"/>
    <property type="project" value="TreeGrafter"/>
</dbReference>
<evidence type="ECO:0000256" key="16">
    <source>
        <dbReference type="ARBA" id="ARBA00047493"/>
    </source>
</evidence>
<evidence type="ECO:0000256" key="13">
    <source>
        <dbReference type="ARBA" id="ARBA00022842"/>
    </source>
</evidence>
<evidence type="ECO:0000259" key="19">
    <source>
        <dbReference type="Pfam" id="PF02875"/>
    </source>
</evidence>
<dbReference type="InterPro" id="IPR036565">
    <property type="entry name" value="Mur-like_cat_sf"/>
</dbReference>
<evidence type="ECO:0000256" key="17">
    <source>
        <dbReference type="ARBA" id="ARBA00049161"/>
    </source>
</evidence>
<dbReference type="PANTHER" id="PTHR11136:SF0">
    <property type="entry name" value="DIHYDROFOLATE SYNTHETASE-RELATED"/>
    <property type="match status" value="1"/>
</dbReference>
<evidence type="ECO:0000256" key="15">
    <source>
        <dbReference type="ARBA" id="ARBA00030592"/>
    </source>
</evidence>
<dbReference type="FunFam" id="3.40.1190.10:FF:000004">
    <property type="entry name" value="Dihydrofolate synthase/folylpolyglutamate synthase"/>
    <property type="match status" value="1"/>
</dbReference>
<organism evidence="21 22">
    <name type="scientific">Companilactobacillus nodensis DSM 19682 = JCM 14932 = NBRC 107160</name>
    <dbReference type="NCBI Taxonomy" id="1423775"/>
    <lineage>
        <taxon>Bacteria</taxon>
        <taxon>Bacillati</taxon>
        <taxon>Bacillota</taxon>
        <taxon>Bacilli</taxon>
        <taxon>Lactobacillales</taxon>
        <taxon>Lactobacillaceae</taxon>
        <taxon>Companilactobacillus</taxon>
    </lineage>
</organism>
<dbReference type="EC" id="6.3.2.17" evidence="7"/>
<evidence type="ECO:0000256" key="8">
    <source>
        <dbReference type="ARBA" id="ARBA00019357"/>
    </source>
</evidence>
<dbReference type="EC" id="6.3.2.12" evidence="6"/>
<comment type="similarity">
    <text evidence="4 18">Belongs to the folylpolyglutamate synthase family.</text>
</comment>
<keyword evidence="9 18" id="KW-0436">Ligase</keyword>
<dbReference type="OrthoDB" id="9809356at2"/>
<evidence type="ECO:0000313" key="22">
    <source>
        <dbReference type="Proteomes" id="UP000051248"/>
    </source>
</evidence>
<dbReference type="Pfam" id="PF08245">
    <property type="entry name" value="Mur_ligase_M"/>
    <property type="match status" value="1"/>
</dbReference>
<name>A0A0R1K537_9LACO</name>
<comment type="pathway">
    <text evidence="2">Cofactor biosynthesis; tetrahydrofolate biosynthesis; 7,8-dihydrofolate from 2-amino-4-hydroxy-6-hydroxymethyl-7,8-dihydropteridine diphosphate and 4-aminobenzoate: step 2/2.</text>
</comment>
<dbReference type="GO" id="GO:0008841">
    <property type="term" value="F:dihydrofolate synthase activity"/>
    <property type="evidence" value="ECO:0007669"/>
    <property type="project" value="UniProtKB-EC"/>
</dbReference>
<dbReference type="EMBL" id="AZDZ01000022">
    <property type="protein sequence ID" value="KRK78613.1"/>
    <property type="molecule type" value="Genomic_DNA"/>
</dbReference>
<feature type="domain" description="Mur ligase central" evidence="20">
    <location>
        <begin position="134"/>
        <end position="271"/>
    </location>
</feature>
<protein>
    <recommendedName>
        <fullName evidence="8">Dihydrofolate synthase/folylpolyglutamate synthase</fullName>
        <ecNumber evidence="6">6.3.2.12</ecNumber>
        <ecNumber evidence="7">6.3.2.17</ecNumber>
    </recommendedName>
    <alternativeName>
        <fullName evidence="15">Tetrahydrofolylpolyglutamate synthase</fullName>
    </alternativeName>
</protein>
<evidence type="ECO:0000256" key="4">
    <source>
        <dbReference type="ARBA" id="ARBA00008276"/>
    </source>
</evidence>
<comment type="cofactor">
    <cofactor evidence="1">
        <name>Mg(2+)</name>
        <dbReference type="ChEBI" id="CHEBI:18420"/>
    </cofactor>
</comment>
<dbReference type="STRING" id="1423775.FD03_GL002389"/>
<dbReference type="Gene3D" id="3.90.190.20">
    <property type="entry name" value="Mur ligase, C-terminal domain"/>
    <property type="match status" value="1"/>
</dbReference>
<feature type="domain" description="Mur ligase C-terminal" evidence="19">
    <location>
        <begin position="302"/>
        <end position="419"/>
    </location>
</feature>
<dbReference type="Gene3D" id="3.40.1190.10">
    <property type="entry name" value="Mur-like, catalytic domain"/>
    <property type="match status" value="1"/>
</dbReference>
<keyword evidence="22" id="KW-1185">Reference proteome</keyword>
<keyword evidence="12 18" id="KW-0067">ATP-binding</keyword>
<evidence type="ECO:0000256" key="5">
    <source>
        <dbReference type="ARBA" id="ARBA00011245"/>
    </source>
</evidence>
<comment type="pathway">
    <text evidence="3">Cofactor biosynthesis; tetrahydrofolylpolyglutamate biosynthesis.</text>
</comment>
<keyword evidence="11 18" id="KW-0547">Nucleotide-binding</keyword>
<keyword evidence="10" id="KW-0479">Metal-binding</keyword>
<dbReference type="InterPro" id="IPR001645">
    <property type="entry name" value="Folylpolyglutamate_synth"/>
</dbReference>